<proteinExistence type="predicted"/>
<keyword evidence="1" id="KW-0472">Membrane</keyword>
<feature type="transmembrane region" description="Helical" evidence="1">
    <location>
        <begin position="45"/>
        <end position="62"/>
    </location>
</feature>
<sequence length="149" mass="15818">MSKNVAALLAGLVFGFGLALSHMVEPTKVLDFLDVAGRWDPSLALVMAGALVVTFIAYRLIGRRPKPLLATHFLLPTKSELDRPLIVGAAIFGIGWGLAGYCPGPGIAALGLGTWEAPVLIVALAAGSLTYRWMFEARSRTRRDATAGQ</sequence>
<keyword evidence="1" id="KW-1133">Transmembrane helix</keyword>
<dbReference type="Proteomes" id="UP000179076">
    <property type="component" value="Unassembled WGS sequence"/>
</dbReference>
<evidence type="ECO:0000256" key="1">
    <source>
        <dbReference type="SAM" id="Phobius"/>
    </source>
</evidence>
<gene>
    <name evidence="2" type="ORF">A2W18_01530</name>
</gene>
<keyword evidence="1" id="KW-0812">Transmembrane</keyword>
<feature type="transmembrane region" description="Helical" evidence="1">
    <location>
        <begin position="107"/>
        <end position="133"/>
    </location>
</feature>
<dbReference type="Pfam" id="PF20398">
    <property type="entry name" value="DUF6691"/>
    <property type="match status" value="1"/>
</dbReference>
<feature type="transmembrane region" description="Helical" evidence="1">
    <location>
        <begin position="83"/>
        <end position="101"/>
    </location>
</feature>
<accession>A0A1F6V230</accession>
<dbReference type="EMBL" id="MFSP01000148">
    <property type="protein sequence ID" value="OGI63692.1"/>
    <property type="molecule type" value="Genomic_DNA"/>
</dbReference>
<comment type="caution">
    <text evidence="2">The sequence shown here is derived from an EMBL/GenBank/DDBJ whole genome shotgun (WGS) entry which is preliminary data.</text>
</comment>
<organism evidence="2 3">
    <name type="scientific">Candidatus Muproteobacteria bacterium RBG_16_60_9</name>
    <dbReference type="NCBI Taxonomy" id="1817755"/>
    <lineage>
        <taxon>Bacteria</taxon>
        <taxon>Pseudomonadati</taxon>
        <taxon>Pseudomonadota</taxon>
        <taxon>Candidatus Muproteobacteria</taxon>
    </lineage>
</organism>
<evidence type="ECO:0000313" key="3">
    <source>
        <dbReference type="Proteomes" id="UP000179076"/>
    </source>
</evidence>
<protein>
    <recommendedName>
        <fullName evidence="4">YeeE/YedE family protein</fullName>
    </recommendedName>
</protein>
<evidence type="ECO:0000313" key="2">
    <source>
        <dbReference type="EMBL" id="OGI63692.1"/>
    </source>
</evidence>
<name>A0A1F6V230_9PROT</name>
<reference evidence="2 3" key="1">
    <citation type="journal article" date="2016" name="Nat. Commun.">
        <title>Thousands of microbial genomes shed light on interconnected biogeochemical processes in an aquifer system.</title>
        <authorList>
            <person name="Anantharaman K."/>
            <person name="Brown C.T."/>
            <person name="Hug L.A."/>
            <person name="Sharon I."/>
            <person name="Castelle C.J."/>
            <person name="Probst A.J."/>
            <person name="Thomas B.C."/>
            <person name="Singh A."/>
            <person name="Wilkins M.J."/>
            <person name="Karaoz U."/>
            <person name="Brodie E.L."/>
            <person name="Williams K.H."/>
            <person name="Hubbard S.S."/>
            <person name="Banfield J.F."/>
        </authorList>
    </citation>
    <scope>NUCLEOTIDE SEQUENCE [LARGE SCALE GENOMIC DNA]</scope>
</reference>
<evidence type="ECO:0008006" key="4">
    <source>
        <dbReference type="Google" id="ProtNLM"/>
    </source>
</evidence>
<dbReference type="AlphaFoldDB" id="A0A1F6V230"/>
<dbReference type="InterPro" id="IPR046513">
    <property type="entry name" value="DUF6691"/>
</dbReference>